<feature type="region of interest" description="Disordered" evidence="1">
    <location>
        <begin position="1"/>
        <end position="29"/>
    </location>
</feature>
<feature type="compositionally biased region" description="Polar residues" evidence="1">
    <location>
        <begin position="19"/>
        <end position="29"/>
    </location>
</feature>
<dbReference type="Proteomes" id="UP001180020">
    <property type="component" value="Unassembled WGS sequence"/>
</dbReference>
<evidence type="ECO:0000313" key="2">
    <source>
        <dbReference type="EMBL" id="KAK1324879.1"/>
    </source>
</evidence>
<reference evidence="2" key="1">
    <citation type="journal article" date="2023" name="Nat. Commun.">
        <title>Diploid and tetraploid genomes of Acorus and the evolution of monocots.</title>
        <authorList>
            <person name="Ma L."/>
            <person name="Liu K.W."/>
            <person name="Li Z."/>
            <person name="Hsiao Y.Y."/>
            <person name="Qi Y."/>
            <person name="Fu T."/>
            <person name="Tang G.D."/>
            <person name="Zhang D."/>
            <person name="Sun W.H."/>
            <person name="Liu D.K."/>
            <person name="Li Y."/>
            <person name="Chen G.Z."/>
            <person name="Liu X.D."/>
            <person name="Liao X.Y."/>
            <person name="Jiang Y.T."/>
            <person name="Yu X."/>
            <person name="Hao Y."/>
            <person name="Huang J."/>
            <person name="Zhao X.W."/>
            <person name="Ke S."/>
            <person name="Chen Y.Y."/>
            <person name="Wu W.L."/>
            <person name="Hsu J.L."/>
            <person name="Lin Y.F."/>
            <person name="Huang M.D."/>
            <person name="Li C.Y."/>
            <person name="Huang L."/>
            <person name="Wang Z.W."/>
            <person name="Zhao X."/>
            <person name="Zhong W.Y."/>
            <person name="Peng D.H."/>
            <person name="Ahmad S."/>
            <person name="Lan S."/>
            <person name="Zhang J.S."/>
            <person name="Tsai W.C."/>
            <person name="Van de Peer Y."/>
            <person name="Liu Z.J."/>
        </authorList>
    </citation>
    <scope>NUCLEOTIDE SEQUENCE</scope>
    <source>
        <strain evidence="2">CP</strain>
    </source>
</reference>
<keyword evidence="3" id="KW-1185">Reference proteome</keyword>
<proteinExistence type="predicted"/>
<evidence type="ECO:0000313" key="3">
    <source>
        <dbReference type="Proteomes" id="UP001180020"/>
    </source>
</evidence>
<organism evidence="2 3">
    <name type="scientific">Acorus calamus</name>
    <name type="common">Sweet flag</name>
    <dbReference type="NCBI Taxonomy" id="4465"/>
    <lineage>
        <taxon>Eukaryota</taxon>
        <taxon>Viridiplantae</taxon>
        <taxon>Streptophyta</taxon>
        <taxon>Embryophyta</taxon>
        <taxon>Tracheophyta</taxon>
        <taxon>Spermatophyta</taxon>
        <taxon>Magnoliopsida</taxon>
        <taxon>Liliopsida</taxon>
        <taxon>Acoraceae</taxon>
        <taxon>Acorus</taxon>
    </lineage>
</organism>
<name>A0AAV9FIM8_ACOCL</name>
<gene>
    <name evidence="2" type="ORF">QJS10_CPA01g00736</name>
</gene>
<dbReference type="AlphaFoldDB" id="A0AAV9FIM8"/>
<comment type="caution">
    <text evidence="2">The sequence shown here is derived from an EMBL/GenBank/DDBJ whole genome shotgun (WGS) entry which is preliminary data.</text>
</comment>
<sequence>MAADSTSMGGFSHEINFGGMSTQTNSSGMRSIIRSNVGSRRGMTLGFRGLYIDAMPIIYGSHMGHGRIRKMRVVRVTVVRDGEVEVRQTNNIYVGVENAF</sequence>
<dbReference type="EMBL" id="JAUJYO010000001">
    <property type="protein sequence ID" value="KAK1324879.1"/>
    <property type="molecule type" value="Genomic_DNA"/>
</dbReference>
<evidence type="ECO:0000256" key="1">
    <source>
        <dbReference type="SAM" id="MobiDB-lite"/>
    </source>
</evidence>
<accession>A0AAV9FIM8</accession>
<reference evidence="2" key="2">
    <citation type="submission" date="2023-06" db="EMBL/GenBank/DDBJ databases">
        <authorList>
            <person name="Ma L."/>
            <person name="Liu K.-W."/>
            <person name="Li Z."/>
            <person name="Hsiao Y.-Y."/>
            <person name="Qi Y."/>
            <person name="Fu T."/>
            <person name="Tang G."/>
            <person name="Zhang D."/>
            <person name="Sun W.-H."/>
            <person name="Liu D.-K."/>
            <person name="Li Y."/>
            <person name="Chen G.-Z."/>
            <person name="Liu X.-D."/>
            <person name="Liao X.-Y."/>
            <person name="Jiang Y.-T."/>
            <person name="Yu X."/>
            <person name="Hao Y."/>
            <person name="Huang J."/>
            <person name="Zhao X.-W."/>
            <person name="Ke S."/>
            <person name="Chen Y.-Y."/>
            <person name="Wu W.-L."/>
            <person name="Hsu J.-L."/>
            <person name="Lin Y.-F."/>
            <person name="Huang M.-D."/>
            <person name="Li C.-Y."/>
            <person name="Huang L."/>
            <person name="Wang Z.-W."/>
            <person name="Zhao X."/>
            <person name="Zhong W.-Y."/>
            <person name="Peng D.-H."/>
            <person name="Ahmad S."/>
            <person name="Lan S."/>
            <person name="Zhang J.-S."/>
            <person name="Tsai W.-C."/>
            <person name="Van De Peer Y."/>
            <person name="Liu Z.-J."/>
        </authorList>
    </citation>
    <scope>NUCLEOTIDE SEQUENCE</scope>
    <source>
        <strain evidence="2">CP</strain>
        <tissue evidence="2">Leaves</tissue>
    </source>
</reference>
<protein>
    <submittedName>
        <fullName evidence="2">Uncharacterized protein</fullName>
    </submittedName>
</protein>